<keyword evidence="4" id="KW-0547">Nucleotide-binding</keyword>
<dbReference type="OrthoDB" id="4323675at2759"/>
<protein>
    <recommendedName>
        <fullName evidence="2">aspartate kinase</fullName>
        <ecNumber evidence="2">2.7.2.4</ecNumber>
    </recommendedName>
</protein>
<dbReference type="InterPro" id="IPR002912">
    <property type="entry name" value="ACT_dom"/>
</dbReference>
<gene>
    <name evidence="9" type="ORF">HYPSUDRAFT_198654</name>
</gene>
<feature type="region of interest" description="Disordered" evidence="7">
    <location>
        <begin position="1"/>
        <end position="25"/>
    </location>
</feature>
<dbReference type="FunFam" id="3.40.1160.10:FF:000023">
    <property type="entry name" value="Probable aspartokinase"/>
    <property type="match status" value="1"/>
</dbReference>
<dbReference type="EC" id="2.7.2.4" evidence="2"/>
<dbReference type="PROSITE" id="PS00324">
    <property type="entry name" value="ASPARTOKINASE"/>
    <property type="match status" value="1"/>
</dbReference>
<dbReference type="PANTHER" id="PTHR21499:SF59">
    <property type="entry name" value="ASPARTOKINASE"/>
    <property type="match status" value="1"/>
</dbReference>
<dbReference type="InterPro" id="IPR018042">
    <property type="entry name" value="Aspartate_kinase_CS"/>
</dbReference>
<feature type="region of interest" description="Disordered" evidence="7">
    <location>
        <begin position="112"/>
        <end position="155"/>
    </location>
</feature>
<evidence type="ECO:0000256" key="4">
    <source>
        <dbReference type="ARBA" id="ARBA00022741"/>
    </source>
</evidence>
<evidence type="ECO:0000256" key="5">
    <source>
        <dbReference type="ARBA" id="ARBA00022777"/>
    </source>
</evidence>
<dbReference type="Gene3D" id="3.30.2130.10">
    <property type="entry name" value="VC0802-like"/>
    <property type="match status" value="1"/>
</dbReference>
<evidence type="ECO:0000256" key="1">
    <source>
        <dbReference type="ARBA" id="ARBA00010122"/>
    </source>
</evidence>
<keyword evidence="6" id="KW-0067">ATP-binding</keyword>
<accession>A0A0D2PE61</accession>
<evidence type="ECO:0000256" key="3">
    <source>
        <dbReference type="ARBA" id="ARBA00022679"/>
    </source>
</evidence>
<dbReference type="SUPFAM" id="SSF55021">
    <property type="entry name" value="ACT-like"/>
    <property type="match status" value="2"/>
</dbReference>
<reference evidence="10" key="1">
    <citation type="submission" date="2014-04" db="EMBL/GenBank/DDBJ databases">
        <title>Evolutionary Origins and Diversification of the Mycorrhizal Mutualists.</title>
        <authorList>
            <consortium name="DOE Joint Genome Institute"/>
            <consortium name="Mycorrhizal Genomics Consortium"/>
            <person name="Kohler A."/>
            <person name="Kuo A."/>
            <person name="Nagy L.G."/>
            <person name="Floudas D."/>
            <person name="Copeland A."/>
            <person name="Barry K.W."/>
            <person name="Cichocki N."/>
            <person name="Veneault-Fourrey C."/>
            <person name="LaButti K."/>
            <person name="Lindquist E.A."/>
            <person name="Lipzen A."/>
            <person name="Lundell T."/>
            <person name="Morin E."/>
            <person name="Murat C."/>
            <person name="Riley R."/>
            <person name="Ohm R."/>
            <person name="Sun H."/>
            <person name="Tunlid A."/>
            <person name="Henrissat B."/>
            <person name="Grigoriev I.V."/>
            <person name="Hibbett D.S."/>
            <person name="Martin F."/>
        </authorList>
    </citation>
    <scope>NUCLEOTIDE SEQUENCE [LARGE SCALE GENOMIC DNA]</scope>
    <source>
        <strain evidence="10">FD-334 SS-4</strain>
    </source>
</reference>
<evidence type="ECO:0000256" key="2">
    <source>
        <dbReference type="ARBA" id="ARBA00013059"/>
    </source>
</evidence>
<dbReference type="GO" id="GO:0009090">
    <property type="term" value="P:homoserine biosynthetic process"/>
    <property type="evidence" value="ECO:0007669"/>
    <property type="project" value="TreeGrafter"/>
</dbReference>
<dbReference type="OMA" id="DNINIMM"/>
<sequence length="608" mass="65228">MSTPSPSSSRSSSPPGTPPNLHQNSIDPEVKWLVQKFGGTSVGKFALKIAADVVANYIDDNKVAIVCSARSGSTKALGTTNLLLRAASEALTRRKPASASASGAATPVSRGLFGAGSYGSDNNHSPPTSPKGRSRSSRSSSPPPLFGFTPINGNSGVGSQPDFSITVDIIRNEHVAAARTSINDPHILKELEDEIERDCEWLRNFLLAAKIIDEISPRSRDNIIGLGERLACKFMTAVLRDQGIDAEYVSLEDIVPPYDGEIVAEKALPQEFYDSLAAALGERLKQCGARVPVVTGFFGPVPGSLLRQVGRGYTDLCSALLAVGLEASELQIWKEVDGIFTADPRKVPTARLIPVISPDEAAELTYYGSEVVHPFTMEQAIRRKIPIRIKNVENPRGGGTVIHPDPEADELASPTTLTHVVPEPVSLASLHRLALATEESQRKRLPTAVTIKEHIVVLNINSNRKSVSHGFLAGIFSTLDKFGVVVDLISTSEVHVSMAIGDSLPPKVLDRLIKALKQNGTVSVHRDMAILSLVGHQMRNMVGIAGLMFTTLAQGNVNIEMISQGASEINISCVIDERDAVKALNLIHQSCLQIKPETSRGRGAHAFV</sequence>
<organism evidence="9 10">
    <name type="scientific">Hypholoma sublateritium (strain FD-334 SS-4)</name>
    <dbReference type="NCBI Taxonomy" id="945553"/>
    <lineage>
        <taxon>Eukaryota</taxon>
        <taxon>Fungi</taxon>
        <taxon>Dikarya</taxon>
        <taxon>Basidiomycota</taxon>
        <taxon>Agaricomycotina</taxon>
        <taxon>Agaricomycetes</taxon>
        <taxon>Agaricomycetidae</taxon>
        <taxon>Agaricales</taxon>
        <taxon>Agaricineae</taxon>
        <taxon>Strophariaceae</taxon>
        <taxon>Hypholoma</taxon>
    </lineage>
</organism>
<keyword evidence="10" id="KW-1185">Reference proteome</keyword>
<dbReference type="GO" id="GO:0071266">
    <property type="term" value="P:'de novo' L-methionine biosynthetic process"/>
    <property type="evidence" value="ECO:0007669"/>
    <property type="project" value="UniProtKB-ARBA"/>
</dbReference>
<dbReference type="EMBL" id="KN817526">
    <property type="protein sequence ID" value="KJA26866.1"/>
    <property type="molecule type" value="Genomic_DNA"/>
</dbReference>
<comment type="similarity">
    <text evidence="1">Belongs to the aspartokinase family.</text>
</comment>
<dbReference type="GO" id="GO:0009089">
    <property type="term" value="P:lysine biosynthetic process via diaminopimelate"/>
    <property type="evidence" value="ECO:0007669"/>
    <property type="project" value="TreeGrafter"/>
</dbReference>
<dbReference type="FunFam" id="3.30.2130.10:FF:000001">
    <property type="entry name" value="Bifunctional aspartokinase/homoserine dehydrogenase"/>
    <property type="match status" value="1"/>
</dbReference>
<evidence type="ECO:0000313" key="9">
    <source>
        <dbReference type="EMBL" id="KJA26866.1"/>
    </source>
</evidence>
<name>A0A0D2PE61_HYPSF</name>
<dbReference type="GO" id="GO:0005829">
    <property type="term" value="C:cytosol"/>
    <property type="evidence" value="ECO:0007669"/>
    <property type="project" value="TreeGrafter"/>
</dbReference>
<feature type="domain" description="ACT" evidence="8">
    <location>
        <begin position="533"/>
        <end position="608"/>
    </location>
</feature>
<dbReference type="STRING" id="945553.A0A0D2PE61"/>
<proteinExistence type="inferred from homology"/>
<dbReference type="GO" id="GO:0005524">
    <property type="term" value="F:ATP binding"/>
    <property type="evidence" value="ECO:0007669"/>
    <property type="project" value="UniProtKB-KW"/>
</dbReference>
<dbReference type="SUPFAM" id="SSF53633">
    <property type="entry name" value="Carbamate kinase-like"/>
    <property type="match status" value="2"/>
</dbReference>
<dbReference type="InterPro" id="IPR001341">
    <property type="entry name" value="Asp_kinase"/>
</dbReference>
<keyword evidence="5" id="KW-0418">Kinase</keyword>
<dbReference type="InterPro" id="IPR045865">
    <property type="entry name" value="ACT-like_dom_sf"/>
</dbReference>
<dbReference type="InterPro" id="IPR054352">
    <property type="entry name" value="ACT_Aspartokinase"/>
</dbReference>
<feature type="compositionally biased region" description="Low complexity" evidence="7">
    <location>
        <begin position="1"/>
        <end position="14"/>
    </location>
</feature>
<evidence type="ECO:0000256" key="6">
    <source>
        <dbReference type="ARBA" id="ARBA00022840"/>
    </source>
</evidence>
<evidence type="ECO:0000256" key="7">
    <source>
        <dbReference type="SAM" id="MobiDB-lite"/>
    </source>
</evidence>
<dbReference type="NCBIfam" id="TIGR00657">
    <property type="entry name" value="asp_kinases"/>
    <property type="match status" value="1"/>
</dbReference>
<evidence type="ECO:0000259" key="8">
    <source>
        <dbReference type="PROSITE" id="PS51671"/>
    </source>
</evidence>
<dbReference type="Gene3D" id="3.40.1160.10">
    <property type="entry name" value="Acetylglutamate kinase-like"/>
    <property type="match status" value="1"/>
</dbReference>
<dbReference type="Pfam" id="PF00696">
    <property type="entry name" value="AA_kinase"/>
    <property type="match status" value="1"/>
</dbReference>
<evidence type="ECO:0000313" key="10">
    <source>
        <dbReference type="Proteomes" id="UP000054270"/>
    </source>
</evidence>
<dbReference type="PROSITE" id="PS51671">
    <property type="entry name" value="ACT"/>
    <property type="match status" value="1"/>
</dbReference>
<dbReference type="AlphaFoldDB" id="A0A0D2PE61"/>
<dbReference type="GO" id="GO:0009088">
    <property type="term" value="P:threonine biosynthetic process"/>
    <property type="evidence" value="ECO:0007669"/>
    <property type="project" value="UniProtKB-ARBA"/>
</dbReference>
<dbReference type="InterPro" id="IPR036393">
    <property type="entry name" value="AceGlu_kinase-like_sf"/>
</dbReference>
<keyword evidence="3" id="KW-0808">Transferase</keyword>
<dbReference type="PANTHER" id="PTHR21499">
    <property type="entry name" value="ASPARTATE KINASE"/>
    <property type="match status" value="1"/>
</dbReference>
<dbReference type="GO" id="GO:0004072">
    <property type="term" value="F:aspartate kinase activity"/>
    <property type="evidence" value="ECO:0007669"/>
    <property type="project" value="UniProtKB-EC"/>
</dbReference>
<dbReference type="Proteomes" id="UP000054270">
    <property type="component" value="Unassembled WGS sequence"/>
</dbReference>
<dbReference type="InterPro" id="IPR001048">
    <property type="entry name" value="Asp/Glu/Uridylate_kinase"/>
</dbReference>
<dbReference type="Pfam" id="PF22468">
    <property type="entry name" value="ACT_9"/>
    <property type="match status" value="1"/>
</dbReference>